<dbReference type="Proteomes" id="UP000245905">
    <property type="component" value="Unassembled WGS sequence"/>
</dbReference>
<dbReference type="EMBL" id="JRFS01000048">
    <property type="protein sequence ID" value="PWE82424.1"/>
    <property type="molecule type" value="Genomic_DNA"/>
</dbReference>
<evidence type="ECO:0000313" key="2">
    <source>
        <dbReference type="Proteomes" id="UP000245905"/>
    </source>
</evidence>
<proteinExistence type="predicted"/>
<evidence type="ECO:0000313" key="1">
    <source>
        <dbReference type="EMBL" id="PWE82424.1"/>
    </source>
</evidence>
<dbReference type="AlphaFoldDB" id="A0A2U2ED38"/>
<comment type="caution">
    <text evidence="1">The sequence shown here is derived from an EMBL/GenBank/DDBJ whole genome shotgun (WGS) entry which is preliminary data.</text>
</comment>
<reference evidence="1 2" key="1">
    <citation type="submission" date="2014-09" db="EMBL/GenBank/DDBJ databases">
        <title>Butyrate-producing bacteria isolated from human gut.</title>
        <authorList>
            <person name="Zhang Q."/>
            <person name="Zhao L."/>
        </authorList>
    </citation>
    <scope>NUCLEOTIDE SEQUENCE [LARGE SCALE GENOMIC DNA]</scope>
    <source>
        <strain evidence="1 2">R22</strain>
    </source>
</reference>
<accession>A0A2U2ED38</accession>
<gene>
    <name evidence="1" type="ORF">LD38_15870</name>
</gene>
<organism evidence="1 2">
    <name type="scientific">Agathobacter rectalis</name>
    <dbReference type="NCBI Taxonomy" id="39491"/>
    <lineage>
        <taxon>Bacteria</taxon>
        <taxon>Bacillati</taxon>
        <taxon>Bacillota</taxon>
        <taxon>Clostridia</taxon>
        <taxon>Lachnospirales</taxon>
        <taxon>Lachnospiraceae</taxon>
        <taxon>Agathobacter</taxon>
    </lineage>
</organism>
<protein>
    <submittedName>
        <fullName evidence="1">Uncharacterized protein</fullName>
    </submittedName>
</protein>
<sequence length="65" mass="7856">MFSFFQTKSHETVKRDMVIYGQDITSKILNGFQRLQIFHCSVYLLRFGVQRLYRTTNRIMEDFSI</sequence>
<name>A0A2U2ED38_9FIRM</name>